<dbReference type="AlphaFoldDB" id="B1ZM77"/>
<sequence>MATFKSKAAAPKPPAPEEAPELAERVETITTPAPAEGSMKRGKGRPPGEPREVFGTRLKAETIAEVEALKAGLRLKMQGEAIERAVAFYKAHIIEKTRRELRLAPEVGDDVALSKAFKADD</sequence>
<dbReference type="eggNOG" id="ENOG5030Y2R">
    <property type="taxonomic scope" value="Bacteria"/>
</dbReference>
<dbReference type="EMBL" id="CP001031">
    <property type="protein sequence ID" value="ACB83550.1"/>
    <property type="molecule type" value="Genomic_DNA"/>
</dbReference>
<evidence type="ECO:0000256" key="1">
    <source>
        <dbReference type="SAM" id="MobiDB-lite"/>
    </source>
</evidence>
<dbReference type="HOGENOM" id="CLU_2035346_0_0_5"/>
<protein>
    <submittedName>
        <fullName evidence="2">Uncharacterized protein</fullName>
    </submittedName>
</protein>
<gene>
    <name evidence="2" type="ordered locus">Mpop_5461</name>
</gene>
<feature type="region of interest" description="Disordered" evidence="1">
    <location>
        <begin position="1"/>
        <end position="54"/>
    </location>
</feature>
<evidence type="ECO:0000313" key="2">
    <source>
        <dbReference type="EMBL" id="ACB83550.1"/>
    </source>
</evidence>
<accession>B1ZM77</accession>
<dbReference type="KEGG" id="mpo:Mpop_5461"/>
<proteinExistence type="predicted"/>
<organism evidence="2 3">
    <name type="scientific">Methylorubrum populi (strain ATCC BAA-705 / NCIMB 13946 / BJ001)</name>
    <name type="common">Methylobacterium populi</name>
    <dbReference type="NCBI Taxonomy" id="441620"/>
    <lineage>
        <taxon>Bacteria</taxon>
        <taxon>Pseudomonadati</taxon>
        <taxon>Pseudomonadota</taxon>
        <taxon>Alphaproteobacteria</taxon>
        <taxon>Hyphomicrobiales</taxon>
        <taxon>Methylobacteriaceae</taxon>
        <taxon>Methylorubrum</taxon>
    </lineage>
</organism>
<evidence type="ECO:0000313" key="3">
    <source>
        <dbReference type="Proteomes" id="UP000007136"/>
    </source>
</evidence>
<dbReference type="RefSeq" id="WP_012449410.1">
    <property type="nucleotide sequence ID" value="NC_010721.1"/>
</dbReference>
<name>B1ZM77_METPB</name>
<keyword evidence="2" id="KW-0614">Plasmid</keyword>
<reference evidence="2" key="1">
    <citation type="submission" date="2008-04" db="EMBL/GenBank/DDBJ databases">
        <title>Complete sequence of plamid2 of Methylobacterium populi BJ001.</title>
        <authorList>
            <consortium name="US DOE Joint Genome Institute"/>
            <person name="Copeland A."/>
            <person name="Lucas S."/>
            <person name="Lapidus A."/>
            <person name="Glavina del Rio T."/>
            <person name="Dalin E."/>
            <person name="Tice H."/>
            <person name="Bruce D."/>
            <person name="Goodwin L."/>
            <person name="Pitluck S."/>
            <person name="Chertkov O."/>
            <person name="Brettin T."/>
            <person name="Detter J.C."/>
            <person name="Han C."/>
            <person name="Kuske C.R."/>
            <person name="Schmutz J."/>
            <person name="Larimer F."/>
            <person name="Land M."/>
            <person name="Hauser L."/>
            <person name="Kyrpides N."/>
            <person name="Mikhailova N."/>
            <person name="Marx C."/>
            <person name="Richardson P."/>
        </authorList>
    </citation>
    <scope>NUCLEOTIDE SEQUENCE [LARGE SCALE GENOMIC DNA]</scope>
    <source>
        <strain evidence="2">BJ001</strain>
        <plasmid evidence="2">pMPOP02</plasmid>
    </source>
</reference>
<dbReference type="OrthoDB" id="9979418at2"/>
<geneLocation type="plasmid" evidence="2 3">
    <name>pMPOP02</name>
</geneLocation>
<dbReference type="Proteomes" id="UP000007136">
    <property type="component" value="Plasmid pMPOP02"/>
</dbReference>